<dbReference type="PANTHER" id="PTHR46832">
    <property type="entry name" value="5'-METHYLTHIOADENOSINE/S-ADENOSYLHOMOCYSTEINE NUCLEOSIDASE"/>
    <property type="match status" value="1"/>
</dbReference>
<dbReference type="Gene3D" id="3.40.50.1580">
    <property type="entry name" value="Nucleoside phosphorylase domain"/>
    <property type="match status" value="1"/>
</dbReference>
<proteinExistence type="predicted"/>
<evidence type="ECO:0000259" key="7">
    <source>
        <dbReference type="Pfam" id="PF01048"/>
    </source>
</evidence>
<organism evidence="8 9">
    <name type="scientific">Shewanella corallii</name>
    <dbReference type="NCBI Taxonomy" id="560080"/>
    <lineage>
        <taxon>Bacteria</taxon>
        <taxon>Pseudomonadati</taxon>
        <taxon>Pseudomonadota</taxon>
        <taxon>Gammaproteobacteria</taxon>
        <taxon>Alteromonadales</taxon>
        <taxon>Shewanellaceae</taxon>
        <taxon>Shewanella</taxon>
    </lineage>
</organism>
<evidence type="ECO:0000256" key="1">
    <source>
        <dbReference type="ARBA" id="ARBA00004945"/>
    </source>
</evidence>
<dbReference type="InterPro" id="IPR000845">
    <property type="entry name" value="Nucleoside_phosphorylase_d"/>
</dbReference>
<dbReference type="EMBL" id="JAKIKT010000005">
    <property type="protein sequence ID" value="MCL2914832.1"/>
    <property type="molecule type" value="Genomic_DNA"/>
</dbReference>
<keyword evidence="5" id="KW-0486">Methionine biosynthesis</keyword>
<keyword evidence="8" id="KW-0326">Glycosidase</keyword>
<evidence type="ECO:0000256" key="2">
    <source>
        <dbReference type="ARBA" id="ARBA00011974"/>
    </source>
</evidence>
<feature type="signal peptide" evidence="6">
    <location>
        <begin position="1"/>
        <end position="21"/>
    </location>
</feature>
<evidence type="ECO:0000256" key="4">
    <source>
        <dbReference type="ARBA" id="ARBA00022801"/>
    </source>
</evidence>
<dbReference type="Proteomes" id="UP001202831">
    <property type="component" value="Unassembled WGS sequence"/>
</dbReference>
<sequence>MQKLLILLTSLVSLLGFTANAKPIALLGAMDVEIEGLLPKIEHRKTHQLAANTYYTGTINGKEVVVARSGVGKVNAAVTTHTLITQFNVEKIIFTGIAGAASSELNVADVVVSSDLIQHDVDLTVFGAPKGLLDGYEDRAFKTDKALQALAFDAARKVVGGDKAHIGTVVTGDQFIADKAKVAEMQQEFDAMAVEMEGAAVAQVADMYKVPLVVIRTISDKADGSAHLSYEEAKQATAHNSVAIVLEMLKSL</sequence>
<evidence type="ECO:0000256" key="5">
    <source>
        <dbReference type="ARBA" id="ARBA00023167"/>
    </source>
</evidence>
<dbReference type="InterPro" id="IPR035994">
    <property type="entry name" value="Nucleoside_phosphorylase_sf"/>
</dbReference>
<comment type="caution">
    <text evidence="8">The sequence shown here is derived from an EMBL/GenBank/DDBJ whole genome shotgun (WGS) entry which is preliminary data.</text>
</comment>
<feature type="chain" id="PRO_5047529058" description="adenosylhomocysteine nucleosidase" evidence="6">
    <location>
        <begin position="22"/>
        <end position="252"/>
    </location>
</feature>
<dbReference type="SUPFAM" id="SSF53167">
    <property type="entry name" value="Purine and uridine phosphorylases"/>
    <property type="match status" value="1"/>
</dbReference>
<dbReference type="RefSeq" id="WP_249249475.1">
    <property type="nucleotide sequence ID" value="NZ_JAKIKT010000005.1"/>
</dbReference>
<dbReference type="InterPro" id="IPR010049">
    <property type="entry name" value="MTA_SAH_Nsdase"/>
</dbReference>
<name>A0ABT0N8P6_9GAMM</name>
<dbReference type="CDD" id="cd09008">
    <property type="entry name" value="MTAN"/>
    <property type="match status" value="1"/>
</dbReference>
<dbReference type="NCBIfam" id="NF004079">
    <property type="entry name" value="PRK05584.1"/>
    <property type="match status" value="1"/>
</dbReference>
<evidence type="ECO:0000313" key="9">
    <source>
        <dbReference type="Proteomes" id="UP001202831"/>
    </source>
</evidence>
<dbReference type="NCBIfam" id="TIGR01704">
    <property type="entry name" value="MTA_SAH-Nsdase"/>
    <property type="match status" value="1"/>
</dbReference>
<comment type="pathway">
    <text evidence="1">Amino-acid biosynthesis; L-methionine biosynthesis via salvage pathway; S-methyl-5-thio-alpha-D-ribose 1-phosphate from S-methyl-5'-thioadenosine (hydrolase route): step 1/2.</text>
</comment>
<dbReference type="PANTHER" id="PTHR46832:SF1">
    <property type="entry name" value="5'-METHYLTHIOADENOSINE_S-ADENOSYLHOMOCYSTEINE NUCLEOSIDASE"/>
    <property type="match status" value="1"/>
</dbReference>
<reference evidence="8 9" key="1">
    <citation type="submission" date="2022-01" db="EMBL/GenBank/DDBJ databases">
        <title>Whole genome-based taxonomy of the Shewanellaceae.</title>
        <authorList>
            <person name="Martin-Rodriguez A.J."/>
        </authorList>
    </citation>
    <scope>NUCLEOTIDE SEQUENCE [LARGE SCALE GENOMIC DNA]</scope>
    <source>
        <strain evidence="8 9">DSM 21332</strain>
    </source>
</reference>
<dbReference type="EC" id="3.2.2.9" evidence="2"/>
<dbReference type="GO" id="GO:0008782">
    <property type="term" value="F:adenosylhomocysteine nucleosidase activity"/>
    <property type="evidence" value="ECO:0007669"/>
    <property type="project" value="UniProtKB-EC"/>
</dbReference>
<accession>A0ABT0N8P6</accession>
<dbReference type="Pfam" id="PF01048">
    <property type="entry name" value="PNP_UDP_1"/>
    <property type="match status" value="1"/>
</dbReference>
<keyword evidence="3" id="KW-0028">Amino-acid biosynthesis</keyword>
<keyword evidence="4 8" id="KW-0378">Hydrolase</keyword>
<evidence type="ECO:0000256" key="3">
    <source>
        <dbReference type="ARBA" id="ARBA00022605"/>
    </source>
</evidence>
<keyword evidence="6" id="KW-0732">Signal</keyword>
<evidence type="ECO:0000313" key="8">
    <source>
        <dbReference type="EMBL" id="MCL2914832.1"/>
    </source>
</evidence>
<evidence type="ECO:0000256" key="6">
    <source>
        <dbReference type="SAM" id="SignalP"/>
    </source>
</evidence>
<protein>
    <recommendedName>
        <fullName evidence="2">adenosylhomocysteine nucleosidase</fullName>
        <ecNumber evidence="2">3.2.2.9</ecNumber>
    </recommendedName>
</protein>
<feature type="domain" description="Nucleoside phosphorylase" evidence="7">
    <location>
        <begin position="23"/>
        <end position="249"/>
    </location>
</feature>
<gene>
    <name evidence="8" type="ORF">L2725_13775</name>
</gene>
<keyword evidence="9" id="KW-1185">Reference proteome</keyword>